<dbReference type="PANTHER" id="PTHR23159:SF31">
    <property type="entry name" value="CENTROSOME-ASSOCIATED PROTEIN CEP250 ISOFORM X1"/>
    <property type="match status" value="1"/>
</dbReference>
<gene>
    <name evidence="5" type="ORF">DL89DRAFT_302639</name>
</gene>
<feature type="region of interest" description="Disordered" evidence="2">
    <location>
        <begin position="78"/>
        <end position="141"/>
    </location>
</feature>
<dbReference type="PANTHER" id="PTHR23159">
    <property type="entry name" value="CENTROSOMAL PROTEIN 2"/>
    <property type="match status" value="1"/>
</dbReference>
<evidence type="ECO:0000256" key="1">
    <source>
        <dbReference type="SAM" id="Coils"/>
    </source>
</evidence>
<feature type="compositionally biased region" description="Basic and acidic residues" evidence="2">
    <location>
        <begin position="1000"/>
        <end position="1010"/>
    </location>
</feature>
<feature type="compositionally biased region" description="Basic and acidic residues" evidence="2">
    <location>
        <begin position="1073"/>
        <end position="1083"/>
    </location>
</feature>
<keyword evidence="6" id="KW-1185">Reference proteome</keyword>
<sequence length="1131" mass="124062">MMECVAGRNQIYRGAAEVFFVLCDAPQRLFGIFLLSLFCFHWCLALQFAFLRKTSLFFAFVVFSYNYYYSRIDSRPMKAEKQQQQQPTGATAIPAAGIGSDGNSPAPNGNTAKKGQSSAAPSLFSTTNGPETGASNSETAGEDDLGRQLELWWDEVLAFFNRHRATAALVAWAGVFLFDIMDLHMPAEWLVFTFFSFSVFVQAFGMSVVFFALLTVAMTVVNVAIFYMVPYTTTSLFSTIVVCMLLVRGVHGLDSKGWALTAVMSLARIGNPWCSILPEYLQAPIAAYCTSFGILWLAYHHARRLERLLDPACLLLGIIPPPAPRLGIVEIRDTSVIVSWAAMPKSIVTAGDSDNSPGIFGPGGATNSIGVGDAQGVQSTTLAPGDGRAELASTVLTIGNGLISIDRKGLREARVARYEIEVNGHIVGSCSGSEDYTRIRGLQSAHMYQLRIWAVSQSRGRTASQPVFVSTLSRGEAQQQQQQQQKANGTKTETANEANTASIKAEIEASQHEVDALERSIAELREHADEERARLQREIHELKAKRKEEELAKAAQRDKIRELEAEKRRLDSEKIRLDTAITDAMGRRQRALERMRDQERKTEEYTKSARALEETMQKEKRDHGRQQEELKNTIGAIKAEVEKAQQRLDELTAQQADLAASLKAKRAELTVQEKKNAELDAQIKEAVRRRHRMQDDRSRIAMSAEKIQAEISALIPQLDEATSERQRLQALANAQTMRRYQPAVSTASPLPLAASPTRVNPFGELQPPSLAYQAQTMPVRRSSQNSGFNHARSSSFANMSGGFGDAVVPAISSAQGMSISGVGSRRSADLSDLLLFWDRSVPLATSSAAIDSLSLINAGAPLDAASDLDFVRHLSPVNSVRDAGRLTRSSLWGSSAGDPSLSTTTAEASALSILKDTDLAYPTPARQRSGGGSSIGRMSDLARRDFQRPSMASAGHARPLDRILTSSFENLDQRSVLGNATSPHFRFQSLDLRAGSGWPDFERADGRESGRSSTVNDRPSPVFPEAAAGQQSTDPFSLRSTTPAAEQTQSLIFGGSLVNPRRPLVEPIGAPVRKREREREQKQSSDQGVDALTNPFRIPIDREMSHPTSFGGSLYHSRSIWDADDKDDRRK</sequence>
<dbReference type="Proteomes" id="UP000193922">
    <property type="component" value="Unassembled WGS sequence"/>
</dbReference>
<keyword evidence="3" id="KW-1133">Transmembrane helix</keyword>
<feature type="compositionally biased region" description="Polar residues" evidence="2">
    <location>
        <begin position="1029"/>
        <end position="1045"/>
    </location>
</feature>
<feature type="region of interest" description="Disordered" evidence="2">
    <location>
        <begin position="1062"/>
        <end position="1131"/>
    </location>
</feature>
<keyword evidence="1" id="KW-0175">Coiled coil</keyword>
<feature type="coiled-coil region" evidence="1">
    <location>
        <begin position="500"/>
        <end position="738"/>
    </location>
</feature>
<evidence type="ECO:0000313" key="6">
    <source>
        <dbReference type="Proteomes" id="UP000193922"/>
    </source>
</evidence>
<feature type="transmembrane region" description="Helical" evidence="3">
    <location>
        <begin position="189"/>
        <end position="213"/>
    </location>
</feature>
<feature type="compositionally biased region" description="Low complexity" evidence="2">
    <location>
        <begin position="478"/>
        <end position="498"/>
    </location>
</feature>
<feature type="compositionally biased region" description="Low complexity" evidence="2">
    <location>
        <begin position="82"/>
        <end position="98"/>
    </location>
</feature>
<feature type="transmembrane region" description="Helical" evidence="3">
    <location>
        <begin position="29"/>
        <end position="50"/>
    </location>
</feature>
<dbReference type="OrthoDB" id="5572782at2759"/>
<evidence type="ECO:0000256" key="3">
    <source>
        <dbReference type="SAM" id="Phobius"/>
    </source>
</evidence>
<feature type="region of interest" description="Disordered" evidence="2">
    <location>
        <begin position="472"/>
        <end position="498"/>
    </location>
</feature>
<keyword evidence="3" id="KW-0812">Transmembrane</keyword>
<reference evidence="5 6" key="1">
    <citation type="submission" date="2016-07" db="EMBL/GenBank/DDBJ databases">
        <title>Pervasive Adenine N6-methylation of Active Genes in Fungi.</title>
        <authorList>
            <consortium name="DOE Joint Genome Institute"/>
            <person name="Mondo S.J."/>
            <person name="Dannebaum R.O."/>
            <person name="Kuo R.C."/>
            <person name="Labutti K."/>
            <person name="Haridas S."/>
            <person name="Kuo A."/>
            <person name="Salamov A."/>
            <person name="Ahrendt S.R."/>
            <person name="Lipzen A."/>
            <person name="Sullivan W."/>
            <person name="Andreopoulos W.B."/>
            <person name="Clum A."/>
            <person name="Lindquist E."/>
            <person name="Daum C."/>
            <person name="Ramamoorthy G.K."/>
            <person name="Gryganskyi A."/>
            <person name="Culley D."/>
            <person name="Magnuson J.K."/>
            <person name="James T.Y."/>
            <person name="O'Malley M.A."/>
            <person name="Stajich J.E."/>
            <person name="Spatafora J.W."/>
            <person name="Visel A."/>
            <person name="Grigoriev I.V."/>
        </authorList>
    </citation>
    <scope>NUCLEOTIDE SEQUENCE [LARGE SCALE GENOMIC DNA]</scope>
    <source>
        <strain evidence="5 6">ATCC 12442</strain>
    </source>
</reference>
<dbReference type="RefSeq" id="XP_040741628.1">
    <property type="nucleotide sequence ID" value="XM_040890854.1"/>
</dbReference>
<proteinExistence type="predicted"/>
<feature type="domain" description="Fibronectin type-III" evidence="4">
    <location>
        <begin position="320"/>
        <end position="462"/>
    </location>
</feature>
<organism evidence="5 6">
    <name type="scientific">Linderina pennispora</name>
    <dbReference type="NCBI Taxonomy" id="61395"/>
    <lineage>
        <taxon>Eukaryota</taxon>
        <taxon>Fungi</taxon>
        <taxon>Fungi incertae sedis</taxon>
        <taxon>Zoopagomycota</taxon>
        <taxon>Kickxellomycotina</taxon>
        <taxon>Kickxellomycetes</taxon>
        <taxon>Kickxellales</taxon>
        <taxon>Kickxellaceae</taxon>
        <taxon>Linderina</taxon>
    </lineage>
</organism>
<dbReference type="AlphaFoldDB" id="A0A1Y1W324"/>
<feature type="region of interest" description="Disordered" evidence="2">
    <location>
        <begin position="996"/>
        <end position="1045"/>
    </location>
</feature>
<protein>
    <recommendedName>
        <fullName evidence="4">Fibronectin type-III domain-containing protein</fullName>
    </recommendedName>
</protein>
<comment type="caution">
    <text evidence="5">The sequence shown here is derived from an EMBL/GenBank/DDBJ whole genome shotgun (WGS) entry which is preliminary data.</text>
</comment>
<evidence type="ECO:0000259" key="4">
    <source>
        <dbReference type="SMART" id="SM00060"/>
    </source>
</evidence>
<dbReference type="GeneID" id="63807502"/>
<accession>A0A1Y1W324</accession>
<feature type="transmembrane region" description="Helical" evidence="3">
    <location>
        <begin position="165"/>
        <end position="183"/>
    </location>
</feature>
<feature type="transmembrane region" description="Helical" evidence="3">
    <location>
        <begin position="56"/>
        <end position="72"/>
    </location>
</feature>
<dbReference type="SMART" id="SM00060">
    <property type="entry name" value="FN3"/>
    <property type="match status" value="1"/>
</dbReference>
<keyword evidence="3" id="KW-0472">Membrane</keyword>
<evidence type="ECO:0000313" key="5">
    <source>
        <dbReference type="EMBL" id="ORX67782.1"/>
    </source>
</evidence>
<dbReference type="STRING" id="61395.A0A1Y1W324"/>
<name>A0A1Y1W324_9FUNG</name>
<feature type="compositionally biased region" description="Basic and acidic residues" evidence="2">
    <location>
        <begin position="1119"/>
        <end position="1131"/>
    </location>
</feature>
<dbReference type="InterPro" id="IPR003961">
    <property type="entry name" value="FN3_dom"/>
</dbReference>
<feature type="compositionally biased region" description="Polar residues" evidence="2">
    <location>
        <begin position="101"/>
        <end position="139"/>
    </location>
</feature>
<dbReference type="EMBL" id="MCFD01000011">
    <property type="protein sequence ID" value="ORX67782.1"/>
    <property type="molecule type" value="Genomic_DNA"/>
</dbReference>
<evidence type="ECO:0000256" key="2">
    <source>
        <dbReference type="SAM" id="MobiDB-lite"/>
    </source>
</evidence>
<feature type="transmembrane region" description="Helical" evidence="3">
    <location>
        <begin position="225"/>
        <end position="247"/>
    </location>
</feature>